<feature type="region of interest" description="Disordered" evidence="1">
    <location>
        <begin position="271"/>
        <end position="320"/>
    </location>
</feature>
<organism evidence="2 3">
    <name type="scientific">Microvirga aerilata</name>
    <dbReference type="NCBI Taxonomy" id="670292"/>
    <lineage>
        <taxon>Bacteria</taxon>
        <taxon>Pseudomonadati</taxon>
        <taxon>Pseudomonadota</taxon>
        <taxon>Alphaproteobacteria</taxon>
        <taxon>Hyphomicrobiales</taxon>
        <taxon>Methylobacteriaceae</taxon>
        <taxon>Microvirga</taxon>
    </lineage>
</organism>
<dbReference type="InterPro" id="IPR021293">
    <property type="entry name" value="DUF2865"/>
</dbReference>
<keyword evidence="3" id="KW-1185">Reference proteome</keyword>
<dbReference type="Proteomes" id="UP000605848">
    <property type="component" value="Unassembled WGS sequence"/>
</dbReference>
<name>A0A937D0H7_9HYPH</name>
<gene>
    <name evidence="2" type="ORF">JKG68_28030</name>
</gene>
<accession>A0A937D0H7</accession>
<dbReference type="EMBL" id="JAEQMY010000109">
    <property type="protein sequence ID" value="MBL0407759.1"/>
    <property type="molecule type" value="Genomic_DNA"/>
</dbReference>
<evidence type="ECO:0000256" key="1">
    <source>
        <dbReference type="SAM" id="MobiDB-lite"/>
    </source>
</evidence>
<dbReference type="Pfam" id="PF11064">
    <property type="entry name" value="DUF2865"/>
    <property type="match status" value="1"/>
</dbReference>
<comment type="caution">
    <text evidence="2">The sequence shown here is derived from an EMBL/GenBank/DDBJ whole genome shotgun (WGS) entry which is preliminary data.</text>
</comment>
<proteinExistence type="predicted"/>
<evidence type="ECO:0000313" key="3">
    <source>
        <dbReference type="Proteomes" id="UP000605848"/>
    </source>
</evidence>
<dbReference type="AlphaFoldDB" id="A0A937D0H7"/>
<reference evidence="2" key="1">
    <citation type="submission" date="2021-01" db="EMBL/GenBank/DDBJ databases">
        <title>Microvirga sp.</title>
        <authorList>
            <person name="Kim M.K."/>
        </authorList>
    </citation>
    <scope>NUCLEOTIDE SEQUENCE</scope>
    <source>
        <strain evidence="2">5420S-16</strain>
    </source>
</reference>
<sequence>MPARPSLIHKPLLTIGAVILLLPFTGLNVALAQASACERYKAELASLNRSGGSSRLAEANAQRHSREIERLAGYYRAIGCDRGGFFFRSPAECGPIAGQIRALQGSYQALVSQAADADAIAERRRQLRAAINQACDVSAEAEALPKAKLGGNGRLVCVRSCDGGYFPLDSEPKGKESVASLCSALCPNTEVMVFRAPRGGGIKEAVSETGEPYMKLPNALRYRKAYDPSCSCKKPNESWVRALRKAESMILRKKDDVLITEAVSEQMTNAALRRPKAKRDKAEGTMIGAASAAPPPTSRDPEVTGSVEANPSPAGQGRTIRVIAPDIIPVPVP</sequence>
<dbReference type="RefSeq" id="WP_202065267.1">
    <property type="nucleotide sequence ID" value="NZ_JAEQMY010000109.1"/>
</dbReference>
<evidence type="ECO:0000313" key="2">
    <source>
        <dbReference type="EMBL" id="MBL0407759.1"/>
    </source>
</evidence>
<protein>
    <submittedName>
        <fullName evidence="2">DUF2865 domain-containing protein</fullName>
    </submittedName>
</protein>